<dbReference type="Pfam" id="PF04298">
    <property type="entry name" value="Zn_peptidase_2"/>
    <property type="match status" value="1"/>
</dbReference>
<sequence length="234" mass="25017">MDPMMYGTGGGSGYFPLIIGLMVLSFVVQFYLKNVYGKWMNVRNSAGLTGAEVARRMLDDAGLQHVPVKMTPGELSDHYDPIKDEVYLSEANFRNPSVAGAAVAAHEVGHAIQDKISMPALVARGKLAVPLSIGSNLAPWMFLAGLLLSLGPLMWLGVILFGAALLFHLITLPVEFDASRRAMAYMKSNGLVAAGAETKGAQTVLTAAALTYVLAFAMALAQFLHFLNIARSSD</sequence>
<organism evidence="2 3">
    <name type="scientific">Deinococcus radiophilus</name>
    <dbReference type="NCBI Taxonomy" id="32062"/>
    <lineage>
        <taxon>Bacteria</taxon>
        <taxon>Thermotogati</taxon>
        <taxon>Deinococcota</taxon>
        <taxon>Deinococci</taxon>
        <taxon>Deinococcales</taxon>
        <taxon>Deinococcaceae</taxon>
        <taxon>Deinococcus</taxon>
    </lineage>
</organism>
<protein>
    <submittedName>
        <fullName evidence="2">Zinc metallopeptidase</fullName>
    </submittedName>
</protein>
<keyword evidence="3" id="KW-1185">Reference proteome</keyword>
<evidence type="ECO:0000313" key="2">
    <source>
        <dbReference type="EMBL" id="RTR29457.1"/>
    </source>
</evidence>
<feature type="transmembrane region" description="Helical" evidence="1">
    <location>
        <begin position="127"/>
        <end position="148"/>
    </location>
</feature>
<evidence type="ECO:0000256" key="1">
    <source>
        <dbReference type="SAM" id="Phobius"/>
    </source>
</evidence>
<dbReference type="EMBL" id="RXPE01000004">
    <property type="protein sequence ID" value="RTR29457.1"/>
    <property type="molecule type" value="Genomic_DNA"/>
</dbReference>
<dbReference type="Proteomes" id="UP000277766">
    <property type="component" value="Unassembled WGS sequence"/>
</dbReference>
<dbReference type="PANTHER" id="PTHR36434:SF1">
    <property type="entry name" value="MEMBRANE PROTEASE YUGP-RELATED"/>
    <property type="match status" value="1"/>
</dbReference>
<name>A0A431W1T8_9DEIO</name>
<feature type="transmembrane region" description="Helical" evidence="1">
    <location>
        <begin position="204"/>
        <end position="227"/>
    </location>
</feature>
<keyword evidence="1" id="KW-0812">Transmembrane</keyword>
<feature type="transmembrane region" description="Helical" evidence="1">
    <location>
        <begin position="12"/>
        <end position="32"/>
    </location>
</feature>
<dbReference type="RefSeq" id="WP_126351368.1">
    <property type="nucleotide sequence ID" value="NZ_CP086380.1"/>
</dbReference>
<proteinExistence type="predicted"/>
<comment type="caution">
    <text evidence="2">The sequence shown here is derived from an EMBL/GenBank/DDBJ whole genome shotgun (WGS) entry which is preliminary data.</text>
</comment>
<dbReference type="PANTHER" id="PTHR36434">
    <property type="entry name" value="MEMBRANE PROTEASE YUGP-RELATED"/>
    <property type="match status" value="1"/>
</dbReference>
<accession>A0A431W1T8</accession>
<dbReference type="AlphaFoldDB" id="A0A431W1T8"/>
<feature type="transmembrane region" description="Helical" evidence="1">
    <location>
        <begin position="154"/>
        <end position="176"/>
    </location>
</feature>
<keyword evidence="1" id="KW-1133">Transmembrane helix</keyword>
<evidence type="ECO:0000313" key="3">
    <source>
        <dbReference type="Proteomes" id="UP000277766"/>
    </source>
</evidence>
<reference evidence="2 3" key="1">
    <citation type="submission" date="2018-12" db="EMBL/GenBank/DDBJ databases">
        <title>Deinococcus radiophilus ATCC 27603 genome sequencing and assembly.</title>
        <authorList>
            <person name="Maclea K.S."/>
            <person name="Maynard C.R."/>
        </authorList>
    </citation>
    <scope>NUCLEOTIDE SEQUENCE [LARGE SCALE GENOMIC DNA]</scope>
    <source>
        <strain evidence="2 3">ATCC 27603</strain>
    </source>
</reference>
<dbReference type="OrthoDB" id="9784298at2"/>
<keyword evidence="1" id="KW-0472">Membrane</keyword>
<dbReference type="InterPro" id="IPR007395">
    <property type="entry name" value="Zn_peptidase_2"/>
</dbReference>
<gene>
    <name evidence="2" type="ORF">EJ104_03465</name>
</gene>